<organism evidence="1 2">
    <name type="scientific">Ruegeria pomeroyi (strain ATCC 700808 / DSM 15171 / DSS-3)</name>
    <name type="common">Silicibacter pomeroyi</name>
    <dbReference type="NCBI Taxonomy" id="246200"/>
    <lineage>
        <taxon>Bacteria</taxon>
        <taxon>Pseudomonadati</taxon>
        <taxon>Pseudomonadota</taxon>
        <taxon>Alphaproteobacteria</taxon>
        <taxon>Rhodobacterales</taxon>
        <taxon>Roseobacteraceae</taxon>
        <taxon>Ruegeria</taxon>
    </lineage>
</organism>
<keyword evidence="2" id="KW-1185">Reference proteome</keyword>
<dbReference type="eggNOG" id="COG5469">
    <property type="taxonomic scope" value="Bacteria"/>
</dbReference>
<reference evidence="1 2" key="1">
    <citation type="journal article" date="2004" name="Nature">
        <title>Genome sequence of Silicibacter pomeroyi reveals adaptations to the marine environment.</title>
        <authorList>
            <person name="Moran M.A."/>
            <person name="Buchan A."/>
            <person name="Gonzalez J.M."/>
            <person name="Heidelberg J.F."/>
            <person name="Whitman W.B."/>
            <person name="Kiene R.P."/>
            <person name="Henriksen J.R."/>
            <person name="King G.M."/>
            <person name="Belas R."/>
            <person name="Fuqua C."/>
            <person name="Brinkac L."/>
            <person name="Lewis M."/>
            <person name="Johri S."/>
            <person name="Weaver B."/>
            <person name="Pai G."/>
            <person name="Eisen J.A."/>
            <person name="Rahe E."/>
            <person name="Sheldon W.M."/>
            <person name="Ye W."/>
            <person name="Miller T.R."/>
            <person name="Carlton J."/>
            <person name="Rasko D.A."/>
            <person name="Paulsen I.T."/>
            <person name="Ren Q."/>
            <person name="Daugherty S.C."/>
            <person name="Deboy R.T."/>
            <person name="Dodson R.J."/>
            <person name="Durkin A.S."/>
            <person name="Madupu R."/>
            <person name="Nelson W.C."/>
            <person name="Sullivan S.A."/>
            <person name="Rosovitz M.J."/>
            <person name="Haft D.H."/>
            <person name="Selengut J."/>
            <person name="Ward N."/>
        </authorList>
    </citation>
    <scope>NUCLEOTIDE SEQUENCE [LARGE SCALE GENOMIC DNA]</scope>
    <source>
        <strain evidence="2">ATCC 700808 / DSM 15171 / DSS-3</strain>
    </source>
</reference>
<gene>
    <name evidence="1" type="ordered locus">SPO3547</name>
</gene>
<proteinExistence type="predicted"/>
<accession>Q5LML6</accession>
<dbReference type="KEGG" id="sil:SPO3547"/>
<dbReference type="AlphaFoldDB" id="Q5LML6"/>
<name>Q5LML6_RUEPO</name>
<dbReference type="Proteomes" id="UP000001023">
    <property type="component" value="Chromosome"/>
</dbReference>
<evidence type="ECO:0000313" key="1">
    <source>
        <dbReference type="EMBL" id="AAV96772.1"/>
    </source>
</evidence>
<protein>
    <submittedName>
        <fullName evidence="1">Uncharacterized protein</fullName>
    </submittedName>
</protein>
<dbReference type="HOGENOM" id="CLU_136794_0_0_5"/>
<reference evidence="1 2" key="2">
    <citation type="journal article" date="2014" name="Stand. Genomic Sci.">
        <title>An updated genome annotation for the model marine bacterium Ruegeria pomeroyi DSS-3.</title>
        <authorList>
            <person name="Rivers A.R."/>
            <person name="Smith C.B."/>
            <person name="Moran M.A."/>
        </authorList>
    </citation>
    <scope>GENOME REANNOTATION</scope>
    <source>
        <strain evidence="2">ATCC 700808 / DSM 15171 / DSS-3</strain>
    </source>
</reference>
<sequence length="147" mass="15497">MAGPRHPVPPRGGRRMIWTTQTHEFAATLCRRTGRPCPALSGLAENLTRALRRAEPMTDASFEIEGHCEMPPCGAGCLARYAASHSRVRVFCGVDEDTALPHLHRFADALLGSEGGGFAAGSGPVPCAMVEARAHAAQVSAPVQPTA</sequence>
<evidence type="ECO:0000313" key="2">
    <source>
        <dbReference type="Proteomes" id="UP000001023"/>
    </source>
</evidence>
<dbReference type="DNASU" id="3195504"/>
<dbReference type="EMBL" id="CP000031">
    <property type="protein sequence ID" value="AAV96772.1"/>
    <property type="molecule type" value="Genomic_DNA"/>
</dbReference>
<dbReference type="PaxDb" id="246200-SPO3547"/>